<keyword evidence="6" id="KW-1185">Reference proteome</keyword>
<dbReference type="OrthoDB" id="5242431at2"/>
<dbReference type="InterPro" id="IPR027383">
    <property type="entry name" value="Znf_put"/>
</dbReference>
<evidence type="ECO:0000256" key="2">
    <source>
        <dbReference type="ARBA" id="ARBA00023163"/>
    </source>
</evidence>
<dbReference type="Pfam" id="PF13490">
    <property type="entry name" value="zf-HC2"/>
    <property type="match status" value="1"/>
</dbReference>
<feature type="domain" description="Putative zinc-finger" evidence="4">
    <location>
        <begin position="23"/>
        <end position="48"/>
    </location>
</feature>
<proteinExistence type="predicted"/>
<dbReference type="InterPro" id="IPR041916">
    <property type="entry name" value="Anti_sigma_zinc_sf"/>
</dbReference>
<dbReference type="AlphaFoldDB" id="A0A402DLV3"/>
<keyword evidence="1" id="KW-0805">Transcription regulation</keyword>
<keyword evidence="2" id="KW-0804">Transcription</keyword>
<evidence type="ECO:0000259" key="4">
    <source>
        <dbReference type="Pfam" id="PF13490"/>
    </source>
</evidence>
<keyword evidence="3" id="KW-1133">Transmembrane helix</keyword>
<evidence type="ECO:0000256" key="1">
    <source>
        <dbReference type="ARBA" id="ARBA00023015"/>
    </source>
</evidence>
<dbReference type="Gene3D" id="1.10.10.1320">
    <property type="entry name" value="Anti-sigma factor, zinc-finger domain"/>
    <property type="match status" value="1"/>
</dbReference>
<reference evidence="5 6" key="1">
    <citation type="submission" date="2019-01" db="EMBL/GenBank/DDBJ databases">
        <title>Draft genome sequence of Cellulomonas takizawaensis strain TKZ-21.</title>
        <authorList>
            <person name="Yamamura H."/>
            <person name="Hayashi T."/>
            <person name="Hamada M."/>
            <person name="Serisawa Y."/>
            <person name="Matsuyama K."/>
            <person name="Nakagawa Y."/>
            <person name="Otoguro M."/>
            <person name="Yanagida F."/>
            <person name="Hayakawa M."/>
        </authorList>
    </citation>
    <scope>NUCLEOTIDE SEQUENCE [LARGE SCALE GENOMIC DNA]</scope>
    <source>
        <strain evidence="5 6">NBRC12680</strain>
    </source>
</reference>
<sequence>MTVHDPDRPGTPGEDVFREWDAAYVLGALSPSDRRLFEEHLASCAACRERVTELAGMPGVLRALTAQEGTALVDGTPRVDVEGAEVVDLATVARSTRSARLRRRLVLAGAAAVLVVGAAFGGAWAARTVAPAPVVAEAARLELRPTGEIAVTADLTLQEKGWGTRLDWSCTYPEGAAPEETVYGPSPVYELVLVEDDGTATVVATWSATTGHARGLGASSSVPAADIARVEIRVQGARDALAAAMV</sequence>
<organism evidence="5 6">
    <name type="scientific">Cellulomonas biazotea</name>
    <dbReference type="NCBI Taxonomy" id="1709"/>
    <lineage>
        <taxon>Bacteria</taxon>
        <taxon>Bacillati</taxon>
        <taxon>Actinomycetota</taxon>
        <taxon>Actinomycetes</taxon>
        <taxon>Micrococcales</taxon>
        <taxon>Cellulomonadaceae</taxon>
        <taxon>Cellulomonas</taxon>
    </lineage>
</organism>
<dbReference type="Proteomes" id="UP000289954">
    <property type="component" value="Unassembled WGS sequence"/>
</dbReference>
<keyword evidence="3" id="KW-0472">Membrane</keyword>
<evidence type="ECO:0000256" key="3">
    <source>
        <dbReference type="SAM" id="Phobius"/>
    </source>
</evidence>
<accession>A0A402DLV3</accession>
<dbReference type="EMBL" id="BIMR01000012">
    <property type="protein sequence ID" value="GCE75119.1"/>
    <property type="molecule type" value="Genomic_DNA"/>
</dbReference>
<gene>
    <name evidence="5" type="primary">rslA</name>
    <name evidence="5" type="ORF">CBZ_01750</name>
</gene>
<protein>
    <submittedName>
        <fullName evidence="5">Anti-sigma-L factor RslA</fullName>
    </submittedName>
</protein>
<keyword evidence="3" id="KW-0812">Transmembrane</keyword>
<comment type="caution">
    <text evidence="5">The sequence shown here is derived from an EMBL/GenBank/DDBJ whole genome shotgun (WGS) entry which is preliminary data.</text>
</comment>
<name>A0A402DLV3_9CELL</name>
<dbReference type="RefSeq" id="WP_130779747.1">
    <property type="nucleotide sequence ID" value="NZ_BIMR01000012.1"/>
</dbReference>
<evidence type="ECO:0000313" key="5">
    <source>
        <dbReference type="EMBL" id="GCE75119.1"/>
    </source>
</evidence>
<evidence type="ECO:0000313" key="6">
    <source>
        <dbReference type="Proteomes" id="UP000289954"/>
    </source>
</evidence>
<feature type="transmembrane region" description="Helical" evidence="3">
    <location>
        <begin position="105"/>
        <end position="126"/>
    </location>
</feature>